<gene>
    <name evidence="2" type="ORF">ARMGADRAFT_1045754</name>
</gene>
<dbReference type="InterPro" id="IPR046700">
    <property type="entry name" value="DUF6570"/>
</dbReference>
<evidence type="ECO:0000313" key="2">
    <source>
        <dbReference type="EMBL" id="PBK94388.1"/>
    </source>
</evidence>
<accession>A0A2H3DUA1</accession>
<protein>
    <recommendedName>
        <fullName evidence="1">DUF6570 domain-containing protein</fullName>
    </recommendedName>
</protein>
<reference evidence="3" key="1">
    <citation type="journal article" date="2017" name="Nat. Ecol. Evol.">
        <title>Genome expansion and lineage-specific genetic innovations in the forest pathogenic fungi Armillaria.</title>
        <authorList>
            <person name="Sipos G."/>
            <person name="Prasanna A.N."/>
            <person name="Walter M.C."/>
            <person name="O'Connor E."/>
            <person name="Balint B."/>
            <person name="Krizsan K."/>
            <person name="Kiss B."/>
            <person name="Hess J."/>
            <person name="Varga T."/>
            <person name="Slot J."/>
            <person name="Riley R."/>
            <person name="Boka B."/>
            <person name="Rigling D."/>
            <person name="Barry K."/>
            <person name="Lee J."/>
            <person name="Mihaltcheva S."/>
            <person name="LaButti K."/>
            <person name="Lipzen A."/>
            <person name="Waldron R."/>
            <person name="Moloney N.M."/>
            <person name="Sperisen C."/>
            <person name="Kredics L."/>
            <person name="Vagvoelgyi C."/>
            <person name="Patrignani A."/>
            <person name="Fitzpatrick D."/>
            <person name="Nagy I."/>
            <person name="Doyle S."/>
            <person name="Anderson J.B."/>
            <person name="Grigoriev I.V."/>
            <person name="Gueldener U."/>
            <person name="Muensterkoetter M."/>
            <person name="Nagy L.G."/>
        </authorList>
    </citation>
    <scope>NUCLEOTIDE SEQUENCE [LARGE SCALE GENOMIC DNA]</scope>
    <source>
        <strain evidence="3">Ar21-2</strain>
    </source>
</reference>
<dbReference type="InParanoid" id="A0A2H3DUA1"/>
<dbReference type="Pfam" id="PF20209">
    <property type="entry name" value="DUF6570"/>
    <property type="match status" value="1"/>
</dbReference>
<organism evidence="2 3">
    <name type="scientific">Armillaria gallica</name>
    <name type="common">Bulbous honey fungus</name>
    <name type="synonym">Armillaria bulbosa</name>
    <dbReference type="NCBI Taxonomy" id="47427"/>
    <lineage>
        <taxon>Eukaryota</taxon>
        <taxon>Fungi</taxon>
        <taxon>Dikarya</taxon>
        <taxon>Basidiomycota</taxon>
        <taxon>Agaricomycotina</taxon>
        <taxon>Agaricomycetes</taxon>
        <taxon>Agaricomycetidae</taxon>
        <taxon>Agaricales</taxon>
        <taxon>Marasmiineae</taxon>
        <taxon>Physalacriaceae</taxon>
        <taxon>Armillaria</taxon>
    </lineage>
</organism>
<dbReference type="OrthoDB" id="3221862at2759"/>
<dbReference type="EMBL" id="KZ293654">
    <property type="protein sequence ID" value="PBK94388.1"/>
    <property type="molecule type" value="Genomic_DNA"/>
</dbReference>
<keyword evidence="3" id="KW-1185">Reference proteome</keyword>
<dbReference type="AlphaFoldDB" id="A0A2H3DUA1"/>
<dbReference type="STRING" id="47427.A0A2H3DUA1"/>
<feature type="domain" description="DUF6570" evidence="1">
    <location>
        <begin position="1"/>
        <end position="66"/>
    </location>
</feature>
<sequence length="200" mass="22464">MISHVISFESPLAKIYDILPPPKKDIDKVLAILFTGPKKSTDDDLKQTPLLVQHNVVFNALSCLSNKVPEGTSVFDMTEANGIDNGIYPIVVHSIVGEQLPMTDIKTLATQHFKNDNGVLAIGHAEHPESIYNNLTLYPSMFPWLFSYGLRGVGLTHLSDTTHKKWLMMYHDKHFQTDVGFSFVAFSHEQIKAILQTEQE</sequence>
<name>A0A2H3DUA1_ARMGA</name>
<dbReference type="Proteomes" id="UP000217790">
    <property type="component" value="Unassembled WGS sequence"/>
</dbReference>
<evidence type="ECO:0000259" key="1">
    <source>
        <dbReference type="Pfam" id="PF20209"/>
    </source>
</evidence>
<proteinExistence type="predicted"/>
<evidence type="ECO:0000313" key="3">
    <source>
        <dbReference type="Proteomes" id="UP000217790"/>
    </source>
</evidence>